<dbReference type="EMBL" id="JLXW01000001">
    <property type="protein sequence ID" value="KBZ69487.1"/>
    <property type="molecule type" value="Genomic_DNA"/>
</dbReference>
<protein>
    <recommendedName>
        <fullName evidence="1">AB hydrolase-1 domain-containing protein</fullName>
    </recommendedName>
</protein>
<name>A0A051UJZ1_9MYCO</name>
<dbReference type="GO" id="GO:0003824">
    <property type="term" value="F:catalytic activity"/>
    <property type="evidence" value="ECO:0007669"/>
    <property type="project" value="UniProtKB-ARBA"/>
</dbReference>
<dbReference type="HOGENOM" id="CLU_020336_9_0_11"/>
<dbReference type="SUPFAM" id="SSF53474">
    <property type="entry name" value="alpha/beta-Hydrolases"/>
    <property type="match status" value="1"/>
</dbReference>
<dbReference type="Proteomes" id="UP000025947">
    <property type="component" value="Unassembled WGS sequence"/>
</dbReference>
<dbReference type="PANTHER" id="PTHR43798:SF33">
    <property type="entry name" value="HYDROLASE, PUTATIVE (AFU_ORTHOLOGUE AFUA_2G14860)-RELATED"/>
    <property type="match status" value="1"/>
</dbReference>
<evidence type="ECO:0000313" key="3">
    <source>
        <dbReference type="Proteomes" id="UP000025947"/>
    </source>
</evidence>
<dbReference type="AlphaFoldDB" id="A0A051UJZ1"/>
<dbReference type="InterPro" id="IPR029058">
    <property type="entry name" value="AB_hydrolase_fold"/>
</dbReference>
<keyword evidence="3" id="KW-1185">Reference proteome</keyword>
<evidence type="ECO:0000259" key="1">
    <source>
        <dbReference type="Pfam" id="PF00561"/>
    </source>
</evidence>
<dbReference type="PANTHER" id="PTHR43798">
    <property type="entry name" value="MONOACYLGLYCEROL LIPASE"/>
    <property type="match status" value="1"/>
</dbReference>
<proteinExistence type="predicted"/>
<sequence length="351" mass="37737">MDELYRTIFADMLSRGATYPHNNAMRAVREIRKIAAQPSRTGQGVRRCLLTAVLLVALVGCGGPAHNRGAPSSGGVFAGPIEIDNGRHLYLECHGKGRPTVILESGYHNSSDPWSHSDAAAPATGPAVLPALATDHRVCAYDRPGTLRYPDPPSITDRSSPVAMPRTAQDVVQDLHALLAAAHLPGPYVLVGHSLGGLFIRLYAQTYPDQVRALAFVDAFPVEIPGLLGPDWPTYRQALDQPLPQFANSPSFEEIDIEKSVAQVGAAPAFPPVPTVVLTRTEPFAIPGSVSPEQGAKLEQVWREASTDLIALRPQTPHLIATGSDHFIQIHQPDLVAAGVRLAMQRAEPNR</sequence>
<dbReference type="Pfam" id="PF00561">
    <property type="entry name" value="Abhydrolase_1"/>
    <property type="match status" value="1"/>
</dbReference>
<feature type="domain" description="AB hydrolase-1" evidence="1">
    <location>
        <begin position="99"/>
        <end position="250"/>
    </location>
</feature>
<comment type="caution">
    <text evidence="2">The sequence shown here is derived from an EMBL/GenBank/DDBJ whole genome shotgun (WGS) entry which is preliminary data.</text>
</comment>
<dbReference type="InterPro" id="IPR050266">
    <property type="entry name" value="AB_hydrolase_sf"/>
</dbReference>
<dbReference type="PATRIC" id="fig|1324261.3.peg.214"/>
<organism evidence="2 3">
    <name type="scientific">Mycobacterium [tuberculosis] TKK-01-0051</name>
    <dbReference type="NCBI Taxonomy" id="1324261"/>
    <lineage>
        <taxon>Bacteria</taxon>
        <taxon>Bacillati</taxon>
        <taxon>Actinomycetota</taxon>
        <taxon>Actinomycetes</taxon>
        <taxon>Mycobacteriales</taxon>
        <taxon>Mycobacteriaceae</taxon>
        <taxon>Mycobacterium</taxon>
        <taxon>Mycobacterium avium complex (MAC)</taxon>
    </lineage>
</organism>
<evidence type="ECO:0000313" key="2">
    <source>
        <dbReference type="EMBL" id="KBZ69487.1"/>
    </source>
</evidence>
<dbReference type="Gene3D" id="3.40.50.1820">
    <property type="entry name" value="alpha/beta hydrolase"/>
    <property type="match status" value="1"/>
</dbReference>
<reference evidence="2 3" key="1">
    <citation type="submission" date="2014-04" db="EMBL/GenBank/DDBJ databases">
        <title>The Genome Sequence of Mycobacterium tuberculosis TKK-01-0051.</title>
        <authorList>
            <consortium name="The Broad Institute Genomics Platform"/>
            <consortium name="The Broad Institute Genome Sequencing Center for Infectious Disease"/>
            <person name="Earl A.M."/>
            <person name="Cohen K."/>
            <person name="Pym A."/>
            <person name="Bishai W."/>
            <person name="Maharaj K."/>
            <person name="Desjardins C."/>
            <person name="Abeel T."/>
            <person name="Young S."/>
            <person name="Zeng Q."/>
            <person name="Gargeya S."/>
            <person name="Abouelleil A."/>
            <person name="Alvarado L."/>
            <person name="Chapman S.B."/>
            <person name="Gainer-Dewar J."/>
            <person name="Goldberg J."/>
            <person name="Griggs A."/>
            <person name="Gujja S."/>
            <person name="Hansen M."/>
            <person name="Howarth C."/>
            <person name="Imamovic A."/>
            <person name="Larimer J."/>
            <person name="Murphy C."/>
            <person name="Naylor J."/>
            <person name="Pearson M."/>
            <person name="Poon T.W."/>
            <person name="Priest M."/>
            <person name="Roberts A."/>
            <person name="Saif S."/>
            <person name="Shea T."/>
            <person name="Sykes S."/>
            <person name="Wortman J."/>
            <person name="Nusbaum C."/>
            <person name="Birren B."/>
        </authorList>
    </citation>
    <scope>NUCLEOTIDE SEQUENCE [LARGE SCALE GENOMIC DNA]</scope>
    <source>
        <strain evidence="2 3">TKK-01-0051</strain>
    </source>
</reference>
<dbReference type="InterPro" id="IPR000073">
    <property type="entry name" value="AB_hydrolase_1"/>
</dbReference>
<accession>A0A051UJZ1</accession>
<gene>
    <name evidence="2" type="ORF">K875_00205</name>
</gene>
<dbReference type="GO" id="GO:0016020">
    <property type="term" value="C:membrane"/>
    <property type="evidence" value="ECO:0007669"/>
    <property type="project" value="TreeGrafter"/>
</dbReference>